<accession>A0A3N0YTC7</accession>
<sequence>MVILASLSSLAGSHAPRLDLGYCRGHTATSPGYCRTHILQQAVKSADTRTSVGVVAIRLQSLWCWLSAVINAPHMRFRMSSSSSHSRLNAILSFLCIVLLSTHSPRVWLRFPFLSVPGDSVMGKSVCLSPSLCFFLGELGGSNVEVGAADLLYGLPEEMTCLFMHMRSLIFSAERGFGRGKWEKEKQRTRKEGGGYLRKSSWIFYSCWGPDVLCFSPAYGGALHECVQHSLSHIPPALTPL</sequence>
<dbReference type="AlphaFoldDB" id="A0A3N0YTC7"/>
<comment type="caution">
    <text evidence="1">The sequence shown here is derived from an EMBL/GenBank/DDBJ whole genome shotgun (WGS) entry which is preliminary data.</text>
</comment>
<gene>
    <name evidence="1" type="ORF">DPX16_15775</name>
</gene>
<reference evidence="1 2" key="1">
    <citation type="submission" date="2018-10" db="EMBL/GenBank/DDBJ databases">
        <title>Genome assembly for a Yunnan-Guizhou Plateau 3E fish, Anabarilius grahami (Regan), and its evolutionary and genetic applications.</title>
        <authorList>
            <person name="Jiang W."/>
        </authorList>
    </citation>
    <scope>NUCLEOTIDE SEQUENCE [LARGE SCALE GENOMIC DNA]</scope>
    <source>
        <strain evidence="1">AG-KIZ</strain>
        <tissue evidence="1">Muscle</tissue>
    </source>
</reference>
<organism evidence="1 2">
    <name type="scientific">Anabarilius grahami</name>
    <name type="common">Kanglang fish</name>
    <name type="synonym">Barilius grahami</name>
    <dbReference type="NCBI Taxonomy" id="495550"/>
    <lineage>
        <taxon>Eukaryota</taxon>
        <taxon>Metazoa</taxon>
        <taxon>Chordata</taxon>
        <taxon>Craniata</taxon>
        <taxon>Vertebrata</taxon>
        <taxon>Euteleostomi</taxon>
        <taxon>Actinopterygii</taxon>
        <taxon>Neopterygii</taxon>
        <taxon>Teleostei</taxon>
        <taxon>Ostariophysi</taxon>
        <taxon>Cypriniformes</taxon>
        <taxon>Xenocyprididae</taxon>
        <taxon>Xenocypridinae</taxon>
        <taxon>Xenocypridinae incertae sedis</taxon>
        <taxon>Anabarilius</taxon>
    </lineage>
</organism>
<evidence type="ECO:0000313" key="2">
    <source>
        <dbReference type="Proteomes" id="UP000281406"/>
    </source>
</evidence>
<name>A0A3N0YTC7_ANAGA</name>
<proteinExistence type="predicted"/>
<keyword evidence="2" id="KW-1185">Reference proteome</keyword>
<dbReference type="Proteomes" id="UP000281406">
    <property type="component" value="Unassembled WGS sequence"/>
</dbReference>
<dbReference type="EMBL" id="RJVU01026577">
    <property type="protein sequence ID" value="ROL49449.1"/>
    <property type="molecule type" value="Genomic_DNA"/>
</dbReference>
<evidence type="ECO:0000313" key="1">
    <source>
        <dbReference type="EMBL" id="ROL49449.1"/>
    </source>
</evidence>
<protein>
    <submittedName>
        <fullName evidence="1">Uncharacterized protein</fullName>
    </submittedName>
</protein>